<accession>A0ABQ6NJL1</accession>
<evidence type="ECO:0000313" key="1">
    <source>
        <dbReference type="EMBL" id="GMK44357.1"/>
    </source>
</evidence>
<sequence length="64" mass="7243">MSNKKNYYSFEDPSGTTIEFRATSLQQAMVIKKKLALNLGISKEDFELTNISNKRNASSDHSDE</sequence>
<proteinExistence type="predicted"/>
<comment type="caution">
    <text evidence="1">The sequence shown here is derived from an EMBL/GenBank/DDBJ whole genome shotgun (WGS) entry which is preliminary data.</text>
</comment>
<dbReference type="EMBL" id="BTCL01000004">
    <property type="protein sequence ID" value="GMK44357.1"/>
    <property type="molecule type" value="Genomic_DNA"/>
</dbReference>
<reference evidence="1 2" key="1">
    <citation type="submission" date="2023-05" db="EMBL/GenBank/DDBJ databases">
        <title>Draft genome of Paenibacillus sp. CCS26.</title>
        <authorList>
            <person name="Akita H."/>
            <person name="Shinto Y."/>
            <person name="Kimura Z."/>
        </authorList>
    </citation>
    <scope>NUCLEOTIDE SEQUENCE [LARGE SCALE GENOMIC DNA]</scope>
    <source>
        <strain evidence="1 2">CCS26</strain>
    </source>
</reference>
<evidence type="ECO:0000313" key="2">
    <source>
        <dbReference type="Proteomes" id="UP001285921"/>
    </source>
</evidence>
<dbReference type="Proteomes" id="UP001285921">
    <property type="component" value="Unassembled WGS sequence"/>
</dbReference>
<gene>
    <name evidence="1" type="ORF">PghCCS26_14850</name>
</gene>
<name>A0ABQ6NJL1_9BACL</name>
<keyword evidence="2" id="KW-1185">Reference proteome</keyword>
<dbReference type="RefSeq" id="WP_201008028.1">
    <property type="nucleotide sequence ID" value="NZ_BTCL01000004.1"/>
</dbReference>
<protein>
    <submittedName>
        <fullName evidence="1">Uncharacterized protein</fullName>
    </submittedName>
</protein>
<organism evidence="1 2">
    <name type="scientific">Paenibacillus glycanilyticus</name>
    <dbReference type="NCBI Taxonomy" id="126569"/>
    <lineage>
        <taxon>Bacteria</taxon>
        <taxon>Bacillati</taxon>
        <taxon>Bacillota</taxon>
        <taxon>Bacilli</taxon>
        <taxon>Bacillales</taxon>
        <taxon>Paenibacillaceae</taxon>
        <taxon>Paenibacillus</taxon>
    </lineage>
</organism>